<evidence type="ECO:0000313" key="2">
    <source>
        <dbReference type="EMBL" id="GMT32641.1"/>
    </source>
</evidence>
<feature type="non-terminal residue" evidence="2">
    <location>
        <position position="1"/>
    </location>
</feature>
<sequence length="133" mass="14514">KKRAIYTIHERKLCLTHTNANICLNNQICLVTTRKKCLGGGVGNQSDVFAHASIMKPLVSSLTLGLLLTTQLWSTVPMYCLALMIFILSSPNPNLISSGFESGLPHVWRRSTISSILCCSNCASELAKMKTCA</sequence>
<dbReference type="EMBL" id="BTSY01000006">
    <property type="protein sequence ID" value="GMT32641.1"/>
    <property type="molecule type" value="Genomic_DNA"/>
</dbReference>
<keyword evidence="3" id="KW-1185">Reference proteome</keyword>
<name>A0AAV5WK65_9BILA</name>
<dbReference type="Proteomes" id="UP001432322">
    <property type="component" value="Unassembled WGS sequence"/>
</dbReference>
<evidence type="ECO:0000256" key="1">
    <source>
        <dbReference type="SAM" id="Phobius"/>
    </source>
</evidence>
<keyword evidence="1" id="KW-0812">Transmembrane</keyword>
<accession>A0AAV5WK65</accession>
<organism evidence="2 3">
    <name type="scientific">Pristionchus fissidentatus</name>
    <dbReference type="NCBI Taxonomy" id="1538716"/>
    <lineage>
        <taxon>Eukaryota</taxon>
        <taxon>Metazoa</taxon>
        <taxon>Ecdysozoa</taxon>
        <taxon>Nematoda</taxon>
        <taxon>Chromadorea</taxon>
        <taxon>Rhabditida</taxon>
        <taxon>Rhabditina</taxon>
        <taxon>Diplogasteromorpha</taxon>
        <taxon>Diplogasteroidea</taxon>
        <taxon>Neodiplogasteridae</taxon>
        <taxon>Pristionchus</taxon>
    </lineage>
</organism>
<gene>
    <name evidence="2" type="ORF">PFISCL1PPCAC_23938</name>
</gene>
<feature type="transmembrane region" description="Helical" evidence="1">
    <location>
        <begin position="64"/>
        <end position="88"/>
    </location>
</feature>
<evidence type="ECO:0000313" key="3">
    <source>
        <dbReference type="Proteomes" id="UP001432322"/>
    </source>
</evidence>
<keyword evidence="1" id="KW-0472">Membrane</keyword>
<protein>
    <recommendedName>
        <fullName evidence="4">G protein-coupled receptor</fullName>
    </recommendedName>
</protein>
<proteinExistence type="predicted"/>
<keyword evidence="1" id="KW-1133">Transmembrane helix</keyword>
<dbReference type="AlphaFoldDB" id="A0AAV5WK65"/>
<evidence type="ECO:0008006" key="4">
    <source>
        <dbReference type="Google" id="ProtNLM"/>
    </source>
</evidence>
<reference evidence="2" key="1">
    <citation type="submission" date="2023-10" db="EMBL/GenBank/DDBJ databases">
        <title>Genome assembly of Pristionchus species.</title>
        <authorList>
            <person name="Yoshida K."/>
            <person name="Sommer R.J."/>
        </authorList>
    </citation>
    <scope>NUCLEOTIDE SEQUENCE</scope>
    <source>
        <strain evidence="2">RS5133</strain>
    </source>
</reference>
<feature type="non-terminal residue" evidence="2">
    <location>
        <position position="133"/>
    </location>
</feature>
<comment type="caution">
    <text evidence="2">The sequence shown here is derived from an EMBL/GenBank/DDBJ whole genome shotgun (WGS) entry which is preliminary data.</text>
</comment>